<dbReference type="STRING" id="47879.AXG94_11840"/>
<dbReference type="Pfam" id="PF04909">
    <property type="entry name" value="Amidohydro_2"/>
    <property type="match status" value="1"/>
</dbReference>
<organism evidence="3 4">
    <name type="scientific">Pseudomonas corrugata</name>
    <dbReference type="NCBI Taxonomy" id="47879"/>
    <lineage>
        <taxon>Bacteria</taxon>
        <taxon>Pseudomonadati</taxon>
        <taxon>Pseudomonadota</taxon>
        <taxon>Gammaproteobacteria</taxon>
        <taxon>Pseudomonadales</taxon>
        <taxon>Pseudomonadaceae</taxon>
        <taxon>Pseudomonas</taxon>
    </lineage>
</organism>
<protein>
    <recommendedName>
        <fullName evidence="2">Amidohydrolase-related domain-containing protein</fullName>
    </recommendedName>
</protein>
<evidence type="ECO:0000313" key="3">
    <source>
        <dbReference type="EMBL" id="RMM52566.1"/>
    </source>
</evidence>
<dbReference type="PANTHER" id="PTHR21240">
    <property type="entry name" value="2-AMINO-3-CARBOXYLMUCONATE-6-SEMIALDEHYDE DECARBOXYLASE"/>
    <property type="match status" value="1"/>
</dbReference>
<dbReference type="RefSeq" id="WP_024780081.1">
    <property type="nucleotide sequence ID" value="NZ_CP072011.1"/>
</dbReference>
<gene>
    <name evidence="3" type="ORF">ALQ77_04411</name>
</gene>
<dbReference type="Gene3D" id="3.20.20.140">
    <property type="entry name" value="Metal-dependent hydrolases"/>
    <property type="match status" value="1"/>
</dbReference>
<dbReference type="Proteomes" id="UP000270661">
    <property type="component" value="Unassembled WGS sequence"/>
</dbReference>
<feature type="domain" description="Amidohydrolase-related" evidence="2">
    <location>
        <begin position="96"/>
        <end position="311"/>
    </location>
</feature>
<keyword evidence="4" id="KW-1185">Reference proteome</keyword>
<sequence>MSDVPGDIDEPTLIDGHSHVASTRFTPLSFLEGVADNIEVKLRASGFPVSRSRIIDQFQRELSDHQGDAQVAAMDRAGISRSVLLLPDFSFALPDVELSIDEMFQEHRAILQRHAGRFDIFAGVDPRWGQDGLDLFIRGIEEYGFSGLKLYPPCGYQADDPALTPFYEYCDAYRLPVLLHIGPTSPALSFAPAQAMWVDEPARRYRNIPFILAHGAVNDQAQCIQLCKYRPNVYLDLSGAQHAIDARGNSPMLTTLFQSEINHKIIFGTDWPINNHEAINKRLRAFIVDPDQGIGAHDARLVLSGNMQRLLDGITPHGR</sequence>
<proteinExistence type="predicted"/>
<comment type="caution">
    <text evidence="3">The sequence shown here is derived from an EMBL/GenBank/DDBJ whole genome shotgun (WGS) entry which is preliminary data.</text>
</comment>
<dbReference type="InterPro" id="IPR032465">
    <property type="entry name" value="ACMSD"/>
</dbReference>
<evidence type="ECO:0000259" key="2">
    <source>
        <dbReference type="Pfam" id="PF04909"/>
    </source>
</evidence>
<dbReference type="EMBL" id="RBOJ01000046">
    <property type="protein sequence ID" value="RMM52566.1"/>
    <property type="molecule type" value="Genomic_DNA"/>
</dbReference>
<evidence type="ECO:0000256" key="1">
    <source>
        <dbReference type="ARBA" id="ARBA00023239"/>
    </source>
</evidence>
<accession>A0A3M3EUD8</accession>
<dbReference type="GO" id="GO:0016831">
    <property type="term" value="F:carboxy-lyase activity"/>
    <property type="evidence" value="ECO:0007669"/>
    <property type="project" value="InterPro"/>
</dbReference>
<keyword evidence="1" id="KW-0456">Lyase</keyword>
<dbReference type="AlphaFoldDB" id="A0A3M3EUD8"/>
<dbReference type="CDD" id="cd01292">
    <property type="entry name" value="metallo-dependent_hydrolases"/>
    <property type="match status" value="1"/>
</dbReference>
<dbReference type="InterPro" id="IPR006680">
    <property type="entry name" value="Amidohydro-rel"/>
</dbReference>
<reference evidence="3 4" key="1">
    <citation type="submission" date="2018-08" db="EMBL/GenBank/DDBJ databases">
        <title>Recombination of ecologically and evolutionarily significant loci maintains genetic cohesion in the Pseudomonas syringae species complex.</title>
        <authorList>
            <person name="Dillon M."/>
            <person name="Thakur S."/>
            <person name="Almeida R.N.D."/>
            <person name="Weir B.S."/>
            <person name="Guttman D.S."/>
        </authorList>
    </citation>
    <scope>NUCLEOTIDE SEQUENCE [LARGE SCALE GENOMIC DNA]</scope>
    <source>
        <strain evidence="3 4">NCPPB2445</strain>
    </source>
</reference>
<dbReference type="OrthoDB" id="1407586at2"/>
<evidence type="ECO:0000313" key="4">
    <source>
        <dbReference type="Proteomes" id="UP000270661"/>
    </source>
</evidence>
<dbReference type="GO" id="GO:0016787">
    <property type="term" value="F:hydrolase activity"/>
    <property type="evidence" value="ECO:0007669"/>
    <property type="project" value="InterPro"/>
</dbReference>
<dbReference type="SUPFAM" id="SSF51556">
    <property type="entry name" value="Metallo-dependent hydrolases"/>
    <property type="match status" value="1"/>
</dbReference>
<dbReference type="InterPro" id="IPR032466">
    <property type="entry name" value="Metal_Hydrolase"/>
</dbReference>
<name>A0A3M3EUD8_9PSED</name>